<dbReference type="Gene3D" id="2.120.10.80">
    <property type="entry name" value="Kelch-type beta propeller"/>
    <property type="match status" value="1"/>
</dbReference>
<dbReference type="SUPFAM" id="SSF52540">
    <property type="entry name" value="P-loop containing nucleoside triphosphate hydrolases"/>
    <property type="match status" value="1"/>
</dbReference>
<protein>
    <submittedName>
        <fullName evidence="12">Putative RNA helicase</fullName>
    </submittedName>
</protein>
<sequence>MMEISNNNNNQKCTTHKRSIEIICYQCNKLMCSACLIIHNKQFKDHTDSCDHIEYIKQSLSNYSFSNSNNNGADDNDNQDEESNCCIKTRISDIWSKLKDATTNCKSLETTEAEISAHFAKLHEFLVVEEHKLKKPIVSDLLSLTQQIETNIDELKYLSNLITLNQKINNSNNNSNSSATSSSSTTTTKAILDIYSEVYSTKEIIKSLVDSESLQSFIQSNIDTLFNHENNSQFNLNDLQSQYGSNTDFMILDLLFKFNDQFKVIANDSNSSNNNNNNNCSLTVYNDNTDNNTNNNNNQPNQSSKFDYRLITNPINNNLLSTLINQSIGLTSPKSSSSTSPTTTTTSTTTNPVQKQYLFTTHTNKGATLISLSDLLNNNNNNNNITPVEEMKFKIGFYGTFSAMVTIGEYIYIFGGRGQPHKYHRYSIKSKSIDIASDIPKMTEYISVCYDQKEYIYVLGGNRLDRFNTKSMEFERYLIISDESKKILSLFYKGMLYSIPESSQKILGIDTNNRKVESFTSRLLFEHPVAACHDSNGNIFILGIDGRFLRFNIDDRSIIMLSSTAKSGHYLSMLYHQVSKTENYVFLLGGGEHKNHRYSIEQNIWVSIFSDDIQLRNDCGSSIIEFLIMENRIIEDDDDVDLETTSVTSTSTATTVTKERRFEDLGLAPWLLACCKQLGFKAPSNIQYNTIPAILSGRDILASAKTGQGKTAAFALPILSALSEDPYGIFAVVLTPTRELAVQIGEQFRALGSAINVNCCVVIGGIDNVQQSLILDKRPHIIVATPGRLAAHLNNGMKLALQFCRFLVLDEADRMLGPDFELEVQKIVEHLPPKIQTLLYSATMTNSNKKLESIPIKNPYIFEDNNKYDTVETLSQYYVFMPAQAKDCHLVYLLKKHDSSSVIVFINNCRTVEAVKGMLNKLDIKSVSLHSFLSQKDRLNALKQFKSGKIRVLIATDVASRGLDIPDVQMVINYKLSNSSKDYIHRVGRTARFGRSGRAISFVTPHDVELVKNVEAAIGKQLELYTTEDEAVYRHLGEASTARKLVEIYLDEIEFGVKEKERRDERNELTRQMLDEKERNTNNNKESKTTNSNDNNDSSKKNNKKKDIKTVQKESITTKTAAAATTASSSKPTTTTDISKKRTNETLENKTKVNRHNNDDEDSGISLFKKKKK</sequence>
<evidence type="ECO:0000256" key="5">
    <source>
        <dbReference type="PROSITE-ProRule" id="PRU00024"/>
    </source>
</evidence>
<comment type="caution">
    <text evidence="12">The sequence shown here is derived from an EMBL/GenBank/DDBJ whole genome shotgun (WGS) entry which is preliminary data.</text>
</comment>
<dbReference type="PROSITE" id="PS00039">
    <property type="entry name" value="DEAD_ATP_HELICASE"/>
    <property type="match status" value="1"/>
</dbReference>
<dbReference type="InterPro" id="IPR014014">
    <property type="entry name" value="RNA_helicase_DEAD_Q_motif"/>
</dbReference>
<dbReference type="STRING" id="670386.D3BPI7"/>
<dbReference type="InterPro" id="IPR000315">
    <property type="entry name" value="Znf_B-box"/>
</dbReference>
<evidence type="ECO:0000259" key="10">
    <source>
        <dbReference type="PROSITE" id="PS51194"/>
    </source>
</evidence>
<dbReference type="CDD" id="cd18787">
    <property type="entry name" value="SF2_C_DEAD"/>
    <property type="match status" value="1"/>
</dbReference>
<dbReference type="PANTHER" id="PTHR47959">
    <property type="entry name" value="ATP-DEPENDENT RNA HELICASE RHLE-RELATED"/>
    <property type="match status" value="1"/>
</dbReference>
<evidence type="ECO:0000256" key="6">
    <source>
        <dbReference type="PROSITE-ProRule" id="PRU00552"/>
    </source>
</evidence>
<dbReference type="GO" id="GO:0016787">
    <property type="term" value="F:hydrolase activity"/>
    <property type="evidence" value="ECO:0007669"/>
    <property type="project" value="UniProtKB-KW"/>
</dbReference>
<dbReference type="RefSeq" id="XP_020428837.1">
    <property type="nucleotide sequence ID" value="XM_020580250.1"/>
</dbReference>
<dbReference type="Pfam" id="PF00271">
    <property type="entry name" value="Helicase_C"/>
    <property type="match status" value="1"/>
</dbReference>
<evidence type="ECO:0000256" key="7">
    <source>
        <dbReference type="SAM" id="MobiDB-lite"/>
    </source>
</evidence>
<dbReference type="GO" id="GO:0008270">
    <property type="term" value="F:zinc ion binding"/>
    <property type="evidence" value="ECO:0007669"/>
    <property type="project" value="UniProtKB-KW"/>
</dbReference>
<dbReference type="PANTHER" id="PTHR47959:SF24">
    <property type="entry name" value="ATP-DEPENDENT RNA HELICASE"/>
    <property type="match status" value="1"/>
</dbReference>
<dbReference type="SUPFAM" id="SSF57845">
    <property type="entry name" value="B-box zinc-binding domain"/>
    <property type="match status" value="1"/>
</dbReference>
<evidence type="ECO:0000313" key="13">
    <source>
        <dbReference type="Proteomes" id="UP000001396"/>
    </source>
</evidence>
<keyword evidence="13" id="KW-1185">Reference proteome</keyword>
<evidence type="ECO:0000256" key="4">
    <source>
        <dbReference type="ARBA" id="ARBA00022840"/>
    </source>
</evidence>
<dbReference type="SMART" id="SM00490">
    <property type="entry name" value="HELICc"/>
    <property type="match status" value="1"/>
</dbReference>
<evidence type="ECO:0000259" key="9">
    <source>
        <dbReference type="PROSITE" id="PS51192"/>
    </source>
</evidence>
<feature type="region of interest" description="Disordered" evidence="7">
    <location>
        <begin position="330"/>
        <end position="350"/>
    </location>
</feature>
<dbReference type="Proteomes" id="UP000001396">
    <property type="component" value="Unassembled WGS sequence"/>
</dbReference>
<feature type="domain" description="Helicase C-terminal" evidence="10">
    <location>
        <begin position="873"/>
        <end position="1033"/>
    </location>
</feature>
<feature type="domain" description="DEAD-box RNA helicase Q" evidence="11">
    <location>
        <begin position="660"/>
        <end position="688"/>
    </location>
</feature>
<feature type="region of interest" description="Disordered" evidence="7">
    <location>
        <begin position="267"/>
        <end position="305"/>
    </location>
</feature>
<dbReference type="GO" id="GO:0003676">
    <property type="term" value="F:nucleic acid binding"/>
    <property type="evidence" value="ECO:0007669"/>
    <property type="project" value="InterPro"/>
</dbReference>
<dbReference type="InterPro" id="IPR000629">
    <property type="entry name" value="RNA-helicase_DEAD-box_CS"/>
</dbReference>
<dbReference type="CDD" id="cd17955">
    <property type="entry name" value="DEADc_DDX49"/>
    <property type="match status" value="1"/>
</dbReference>
<dbReference type="Pfam" id="PF00270">
    <property type="entry name" value="DEAD"/>
    <property type="match status" value="1"/>
</dbReference>
<dbReference type="SMART" id="SM00487">
    <property type="entry name" value="DEXDc"/>
    <property type="match status" value="1"/>
</dbReference>
<feature type="domain" description="Helicase ATP-binding" evidence="9">
    <location>
        <begin position="691"/>
        <end position="862"/>
    </location>
</feature>
<dbReference type="InterPro" id="IPR001650">
    <property type="entry name" value="Helicase_C-like"/>
</dbReference>
<dbReference type="Gene3D" id="3.40.50.300">
    <property type="entry name" value="P-loop containing nucleotide triphosphate hydrolases"/>
    <property type="match status" value="2"/>
</dbReference>
<evidence type="ECO:0000259" key="11">
    <source>
        <dbReference type="PROSITE" id="PS51195"/>
    </source>
</evidence>
<feature type="compositionally biased region" description="Low complexity" evidence="7">
    <location>
        <begin position="1117"/>
        <end position="1136"/>
    </location>
</feature>
<reference evidence="12 13" key="1">
    <citation type="journal article" date="2011" name="Genome Res.">
        <title>Phylogeny-wide analysis of social amoeba genomes highlights ancient origins for complex intercellular communication.</title>
        <authorList>
            <person name="Heidel A.J."/>
            <person name="Lawal H.M."/>
            <person name="Felder M."/>
            <person name="Schilde C."/>
            <person name="Helps N.R."/>
            <person name="Tunggal B."/>
            <person name="Rivero F."/>
            <person name="John U."/>
            <person name="Schleicher M."/>
            <person name="Eichinger L."/>
            <person name="Platzer M."/>
            <person name="Noegel A.A."/>
            <person name="Schaap P."/>
            <person name="Gloeckner G."/>
        </authorList>
    </citation>
    <scope>NUCLEOTIDE SEQUENCE [LARGE SCALE GENOMIC DNA]</scope>
    <source>
        <strain evidence="13">ATCC 26659 / Pp 5 / PN500</strain>
    </source>
</reference>
<feature type="region of interest" description="Disordered" evidence="7">
    <location>
        <begin position="1060"/>
        <end position="1173"/>
    </location>
</feature>
<dbReference type="InterPro" id="IPR011545">
    <property type="entry name" value="DEAD/DEAH_box_helicase_dom"/>
</dbReference>
<evidence type="ECO:0000259" key="8">
    <source>
        <dbReference type="PROSITE" id="PS50119"/>
    </source>
</evidence>
<dbReference type="GeneID" id="31364931"/>
<dbReference type="GO" id="GO:0005524">
    <property type="term" value="F:ATP binding"/>
    <property type="evidence" value="ECO:0007669"/>
    <property type="project" value="UniProtKB-KW"/>
</dbReference>
<feature type="compositionally biased region" description="Basic and acidic residues" evidence="7">
    <location>
        <begin position="1138"/>
        <end position="1151"/>
    </location>
</feature>
<feature type="compositionally biased region" description="Low complexity" evidence="7">
    <location>
        <begin position="331"/>
        <end position="350"/>
    </location>
</feature>
<keyword evidence="5" id="KW-0862">Zinc</keyword>
<evidence type="ECO:0000256" key="1">
    <source>
        <dbReference type="ARBA" id="ARBA00022741"/>
    </source>
</evidence>
<dbReference type="InterPro" id="IPR014001">
    <property type="entry name" value="Helicase_ATP-bd"/>
</dbReference>
<keyword evidence="5" id="KW-0863">Zinc-finger</keyword>
<dbReference type="AlphaFoldDB" id="D3BPI7"/>
<dbReference type="PROSITE" id="PS51192">
    <property type="entry name" value="HELICASE_ATP_BIND_1"/>
    <property type="match status" value="1"/>
</dbReference>
<dbReference type="InterPro" id="IPR050079">
    <property type="entry name" value="DEAD_box_RNA_helicase"/>
</dbReference>
<accession>D3BPI7</accession>
<evidence type="ECO:0000256" key="3">
    <source>
        <dbReference type="ARBA" id="ARBA00022806"/>
    </source>
</evidence>
<keyword evidence="3 12" id="KW-0347">Helicase</keyword>
<dbReference type="EMBL" id="ADBJ01000044">
    <property type="protein sequence ID" value="EFA76705.1"/>
    <property type="molecule type" value="Genomic_DNA"/>
</dbReference>
<keyword evidence="4" id="KW-0067">ATP-binding</keyword>
<dbReference type="GO" id="GO:0003724">
    <property type="term" value="F:RNA helicase activity"/>
    <property type="evidence" value="ECO:0007669"/>
    <property type="project" value="InterPro"/>
</dbReference>
<dbReference type="InterPro" id="IPR027417">
    <property type="entry name" value="P-loop_NTPase"/>
</dbReference>
<feature type="short sequence motif" description="Q motif" evidence="6">
    <location>
        <begin position="660"/>
        <end position="688"/>
    </location>
</feature>
<evidence type="ECO:0000313" key="12">
    <source>
        <dbReference type="EMBL" id="EFA76705.1"/>
    </source>
</evidence>
<proteinExistence type="predicted"/>
<dbReference type="InParanoid" id="D3BPI7"/>
<feature type="domain" description="B box-type" evidence="8">
    <location>
        <begin position="8"/>
        <end position="46"/>
    </location>
</feature>
<keyword evidence="1" id="KW-0547">Nucleotide-binding</keyword>
<dbReference type="PROSITE" id="PS51195">
    <property type="entry name" value="Q_MOTIF"/>
    <property type="match status" value="1"/>
</dbReference>
<feature type="compositionally biased region" description="Low complexity" evidence="7">
    <location>
        <begin position="286"/>
        <end position="298"/>
    </location>
</feature>
<gene>
    <name evidence="12" type="primary">ddx49</name>
    <name evidence="12" type="ORF">PPL_09456</name>
</gene>
<name>D3BPI7_HETP5</name>
<dbReference type="GO" id="GO:0005829">
    <property type="term" value="C:cytosol"/>
    <property type="evidence" value="ECO:0007669"/>
    <property type="project" value="TreeGrafter"/>
</dbReference>
<keyword evidence="2" id="KW-0378">Hydrolase</keyword>
<dbReference type="InterPro" id="IPR015915">
    <property type="entry name" value="Kelch-typ_b-propeller"/>
</dbReference>
<dbReference type="PROSITE" id="PS51194">
    <property type="entry name" value="HELICASE_CTER"/>
    <property type="match status" value="1"/>
</dbReference>
<dbReference type="PROSITE" id="PS50119">
    <property type="entry name" value="ZF_BBOX"/>
    <property type="match status" value="1"/>
</dbReference>
<keyword evidence="5" id="KW-0479">Metal-binding</keyword>
<evidence type="ECO:0000256" key="2">
    <source>
        <dbReference type="ARBA" id="ARBA00022801"/>
    </source>
</evidence>
<dbReference type="SUPFAM" id="SSF117281">
    <property type="entry name" value="Kelch motif"/>
    <property type="match status" value="1"/>
</dbReference>
<feature type="compositionally biased region" description="Low complexity" evidence="7">
    <location>
        <begin position="267"/>
        <end position="279"/>
    </location>
</feature>
<feature type="compositionally biased region" description="Basic and acidic residues" evidence="7">
    <location>
        <begin position="1060"/>
        <end position="1088"/>
    </location>
</feature>
<organism evidence="12 13">
    <name type="scientific">Heterostelium pallidum (strain ATCC 26659 / Pp 5 / PN500)</name>
    <name type="common">Cellular slime mold</name>
    <name type="synonym">Polysphondylium pallidum</name>
    <dbReference type="NCBI Taxonomy" id="670386"/>
    <lineage>
        <taxon>Eukaryota</taxon>
        <taxon>Amoebozoa</taxon>
        <taxon>Evosea</taxon>
        <taxon>Eumycetozoa</taxon>
        <taxon>Dictyostelia</taxon>
        <taxon>Acytosteliales</taxon>
        <taxon>Acytosteliaceae</taxon>
        <taxon>Heterostelium</taxon>
    </lineage>
</organism>